<organism evidence="8 9">
    <name type="scientific">Neptunomonas marina</name>
    <dbReference type="NCBI Taxonomy" id="1815562"/>
    <lineage>
        <taxon>Bacteria</taxon>
        <taxon>Pseudomonadati</taxon>
        <taxon>Pseudomonadota</taxon>
        <taxon>Gammaproteobacteria</taxon>
        <taxon>Oceanospirillales</taxon>
        <taxon>Oceanospirillaceae</taxon>
        <taxon>Neptunomonas</taxon>
    </lineage>
</organism>
<dbReference type="GO" id="GO:0005524">
    <property type="term" value="F:ATP binding"/>
    <property type="evidence" value="ECO:0007669"/>
    <property type="project" value="UniProtKB-UniRule"/>
</dbReference>
<dbReference type="HAMAP" id="MF_00978">
    <property type="entry name" value="Bifunct_BirA"/>
    <property type="match status" value="1"/>
</dbReference>
<dbReference type="CDD" id="cd16442">
    <property type="entry name" value="BPL"/>
    <property type="match status" value="1"/>
</dbReference>
<dbReference type="AlphaFoldDB" id="A0A437Q5K9"/>
<keyword evidence="9" id="KW-1185">Reference proteome</keyword>
<evidence type="ECO:0000256" key="4">
    <source>
        <dbReference type="ARBA" id="ARBA00023267"/>
    </source>
</evidence>
<dbReference type="PROSITE" id="PS51733">
    <property type="entry name" value="BPL_LPL_CATALYTIC"/>
    <property type="match status" value="1"/>
</dbReference>
<evidence type="ECO:0000256" key="5">
    <source>
        <dbReference type="ARBA" id="ARBA00047846"/>
    </source>
</evidence>
<dbReference type="EMBL" id="SACQ01000007">
    <property type="protein sequence ID" value="RVU29790.1"/>
    <property type="molecule type" value="Genomic_DNA"/>
</dbReference>
<dbReference type="InterPro" id="IPR045864">
    <property type="entry name" value="aa-tRNA-synth_II/BPL/LPL"/>
</dbReference>
<dbReference type="GO" id="GO:0004077">
    <property type="term" value="F:biotin--[biotin carboxyl-carrier protein] ligase activity"/>
    <property type="evidence" value="ECO:0007669"/>
    <property type="project" value="UniProtKB-UniRule"/>
</dbReference>
<dbReference type="PANTHER" id="PTHR12835">
    <property type="entry name" value="BIOTIN PROTEIN LIGASE"/>
    <property type="match status" value="1"/>
</dbReference>
<dbReference type="Gene3D" id="1.10.10.10">
    <property type="entry name" value="Winged helix-like DNA-binding domain superfamily/Winged helix DNA-binding domain"/>
    <property type="match status" value="1"/>
</dbReference>
<dbReference type="Pfam" id="PF02237">
    <property type="entry name" value="BPL_C"/>
    <property type="match status" value="1"/>
</dbReference>
<dbReference type="InterPro" id="IPR036390">
    <property type="entry name" value="WH_DNA-bd_sf"/>
</dbReference>
<keyword evidence="4 6" id="KW-0092">Biotin</keyword>
<feature type="domain" description="BPL/LPL catalytic" evidence="7">
    <location>
        <begin position="68"/>
        <end position="254"/>
    </location>
</feature>
<dbReference type="Proteomes" id="UP000282818">
    <property type="component" value="Unassembled WGS sequence"/>
</dbReference>
<keyword evidence="2 6" id="KW-0547">Nucleotide-binding</keyword>
<keyword evidence="6" id="KW-0238">DNA-binding</keyword>
<comment type="catalytic activity">
    <reaction evidence="5 6">
        <text>biotin + L-lysyl-[protein] + ATP = N(6)-biotinyl-L-lysyl-[protein] + AMP + diphosphate + H(+)</text>
        <dbReference type="Rhea" id="RHEA:11756"/>
        <dbReference type="Rhea" id="RHEA-COMP:9752"/>
        <dbReference type="Rhea" id="RHEA-COMP:10505"/>
        <dbReference type="ChEBI" id="CHEBI:15378"/>
        <dbReference type="ChEBI" id="CHEBI:29969"/>
        <dbReference type="ChEBI" id="CHEBI:30616"/>
        <dbReference type="ChEBI" id="CHEBI:33019"/>
        <dbReference type="ChEBI" id="CHEBI:57586"/>
        <dbReference type="ChEBI" id="CHEBI:83144"/>
        <dbReference type="ChEBI" id="CHEBI:456215"/>
        <dbReference type="EC" id="6.3.4.15"/>
    </reaction>
</comment>
<dbReference type="InterPro" id="IPR008988">
    <property type="entry name" value="Transcriptional_repressor_C"/>
</dbReference>
<feature type="binding site" evidence="6">
    <location>
        <position position="111"/>
    </location>
    <ligand>
        <name>biotin</name>
        <dbReference type="ChEBI" id="CHEBI:57586"/>
    </ligand>
</feature>
<reference evidence="8 9" key="1">
    <citation type="submission" date="2019-01" db="EMBL/GenBank/DDBJ databases">
        <authorList>
            <person name="Chen W.-M."/>
        </authorList>
    </citation>
    <scope>NUCLEOTIDE SEQUENCE [LARGE SCALE GENOMIC DNA]</scope>
    <source>
        <strain evidence="8 9">HPM-16</strain>
    </source>
</reference>
<dbReference type="EC" id="6.3.4.15" evidence="6"/>
<comment type="caution">
    <text evidence="8">The sequence shown here is derived from an EMBL/GenBank/DDBJ whole genome shotgun (WGS) entry which is preliminary data.</text>
</comment>
<dbReference type="NCBIfam" id="TIGR00121">
    <property type="entry name" value="birA_ligase"/>
    <property type="match status" value="1"/>
</dbReference>
<dbReference type="SUPFAM" id="SSF46785">
    <property type="entry name" value="Winged helix' DNA-binding domain"/>
    <property type="match status" value="1"/>
</dbReference>
<dbReference type="SUPFAM" id="SSF55681">
    <property type="entry name" value="Class II aaRS and biotin synthetases"/>
    <property type="match status" value="1"/>
</dbReference>
<feature type="binding site" evidence="6">
    <location>
        <position position="182"/>
    </location>
    <ligand>
        <name>biotin</name>
        <dbReference type="ChEBI" id="CHEBI:57586"/>
    </ligand>
</feature>
<dbReference type="NCBIfam" id="NF008848">
    <property type="entry name" value="PRK11886.1-3"/>
    <property type="match status" value="1"/>
</dbReference>
<dbReference type="InterPro" id="IPR004143">
    <property type="entry name" value="BPL_LPL_catalytic"/>
</dbReference>
<dbReference type="PANTHER" id="PTHR12835:SF5">
    <property type="entry name" value="BIOTIN--PROTEIN LIGASE"/>
    <property type="match status" value="1"/>
</dbReference>
<evidence type="ECO:0000313" key="9">
    <source>
        <dbReference type="Proteomes" id="UP000282818"/>
    </source>
</evidence>
<dbReference type="GO" id="GO:0003677">
    <property type="term" value="F:DNA binding"/>
    <property type="evidence" value="ECO:0007669"/>
    <property type="project" value="UniProtKB-UniRule"/>
</dbReference>
<dbReference type="GO" id="GO:0006355">
    <property type="term" value="P:regulation of DNA-templated transcription"/>
    <property type="evidence" value="ECO:0007669"/>
    <property type="project" value="UniProtKB-UniRule"/>
</dbReference>
<dbReference type="Gene3D" id="3.30.930.10">
    <property type="entry name" value="Bira Bifunctional Protein, Domain 2"/>
    <property type="match status" value="1"/>
</dbReference>
<keyword evidence="6" id="KW-0805">Transcription regulation</keyword>
<accession>A0A437Q5K9</accession>
<sequence length="323" mass="35133">MIDAALLNCLADGQFHSGQEIGKSLGISRSAVWKQVKYLETLGVEVYSVRGRGYRIPGGLELLNETAVQERFSGRLSQVVSKQVIDSTNLMALRELNQPDAHRSLYLAEYQESGKGRRGRRWVSPFASNLYMSLVWRFQQGVAALEGLSLVVGVAVAEALQAYGLSDVKLKWPNDLLVGQSKLGGILLEMQGDASGECHVVIGIGLNVAMHESAATGVDQPWTSVAGALKRPVSRNELLMAILERLIGRLEVFSQQGFSAFKSQWEALHAYQNDDITLHLGSKQISGRCVGVDEHGALLVDQGGEVKTYHAGEVSVRLHGTGH</sequence>
<keyword evidence="3 6" id="KW-0067">ATP-binding</keyword>
<dbReference type="Pfam" id="PF03099">
    <property type="entry name" value="BPL_LplA_LipB"/>
    <property type="match status" value="1"/>
</dbReference>
<dbReference type="InterPro" id="IPR003142">
    <property type="entry name" value="BPL_C"/>
</dbReference>
<comment type="similarity">
    <text evidence="6">Belongs to the biotin--protein ligase family.</text>
</comment>
<comment type="caution">
    <text evidence="6">Lacks conserved residue(s) required for the propagation of feature annotation.</text>
</comment>
<gene>
    <name evidence="6 8" type="primary">birA</name>
    <name evidence="8" type="ORF">EOE65_14670</name>
</gene>
<feature type="binding site" evidence="6">
    <location>
        <begin position="87"/>
        <end position="89"/>
    </location>
    <ligand>
        <name>biotin</name>
        <dbReference type="ChEBI" id="CHEBI:57586"/>
    </ligand>
</feature>
<keyword evidence="1 6" id="KW-0436">Ligase</keyword>
<dbReference type="Pfam" id="PF08279">
    <property type="entry name" value="HTH_11"/>
    <property type="match status" value="1"/>
</dbReference>
<evidence type="ECO:0000256" key="2">
    <source>
        <dbReference type="ARBA" id="ARBA00022741"/>
    </source>
</evidence>
<dbReference type="InterPro" id="IPR004408">
    <property type="entry name" value="Biotin_CoA_COase_ligase"/>
</dbReference>
<dbReference type="Gene3D" id="2.30.30.100">
    <property type="match status" value="1"/>
</dbReference>
<protein>
    <recommendedName>
        <fullName evidence="6">Bifunctional ligase/repressor BirA</fullName>
    </recommendedName>
    <alternativeName>
        <fullName evidence="6">Biotin operon repressor</fullName>
    </alternativeName>
    <alternativeName>
        <fullName evidence="6">Biotin--[acetyl-CoA-carboxylase] ligase</fullName>
        <ecNumber evidence="6">6.3.4.15</ecNumber>
    </alternativeName>
    <alternativeName>
        <fullName evidence="6">Biotin--protein ligase</fullName>
    </alternativeName>
    <alternativeName>
        <fullName evidence="6">Biotin-[acetyl-CoA carboxylase] synthetase</fullName>
    </alternativeName>
</protein>
<dbReference type="GO" id="GO:0005737">
    <property type="term" value="C:cytoplasm"/>
    <property type="evidence" value="ECO:0007669"/>
    <property type="project" value="TreeGrafter"/>
</dbReference>
<name>A0A437Q5K9_9GAMM</name>
<proteinExistence type="inferred from homology"/>
<evidence type="ECO:0000313" key="8">
    <source>
        <dbReference type="EMBL" id="RVU29790.1"/>
    </source>
</evidence>
<evidence type="ECO:0000256" key="3">
    <source>
        <dbReference type="ARBA" id="ARBA00022840"/>
    </source>
</evidence>
<keyword evidence="6" id="KW-0804">Transcription</keyword>
<dbReference type="InterPro" id="IPR036388">
    <property type="entry name" value="WH-like_DNA-bd_sf"/>
</dbReference>
<evidence type="ECO:0000256" key="1">
    <source>
        <dbReference type="ARBA" id="ARBA00022598"/>
    </source>
</evidence>
<evidence type="ECO:0000259" key="7">
    <source>
        <dbReference type="PROSITE" id="PS51733"/>
    </source>
</evidence>
<keyword evidence="6" id="KW-0678">Repressor</keyword>
<feature type="DNA-binding region" description="H-T-H motif" evidence="6">
    <location>
        <begin position="18"/>
        <end position="37"/>
    </location>
</feature>
<dbReference type="InterPro" id="IPR013196">
    <property type="entry name" value="HTH_11"/>
</dbReference>
<dbReference type="InterPro" id="IPR030855">
    <property type="entry name" value="Bifunct_BirA"/>
</dbReference>
<dbReference type="SUPFAM" id="SSF50037">
    <property type="entry name" value="C-terminal domain of transcriptional repressors"/>
    <property type="match status" value="1"/>
</dbReference>
<dbReference type="RefSeq" id="WP_127695073.1">
    <property type="nucleotide sequence ID" value="NZ_SACQ01000007.1"/>
</dbReference>
<comment type="function">
    <text evidence="6">Acts both as a biotin--[acetyl-CoA-carboxylase] ligase and a biotin-operon repressor. In the presence of ATP, BirA activates biotin to form the BirA-biotinyl-5'-adenylate (BirA-bio-5'-AMP or holoBirA) complex. HoloBirA can either transfer the biotinyl moiety to the biotin carboxyl carrier protein (BCCP) subunit of acetyl-CoA carboxylase, or bind to the biotin operator site and inhibit transcription of the operon.</text>
</comment>
<evidence type="ECO:0000256" key="6">
    <source>
        <dbReference type="HAMAP-Rule" id="MF_00978"/>
    </source>
</evidence>
<dbReference type="NCBIfam" id="NF008847">
    <property type="entry name" value="PRK11886.1-2"/>
    <property type="match status" value="1"/>
</dbReference>